<dbReference type="EMBL" id="KB295002">
    <property type="protein sequence ID" value="ELU13852.1"/>
    <property type="molecule type" value="Genomic_DNA"/>
</dbReference>
<feature type="compositionally biased region" description="Pro residues" evidence="1">
    <location>
        <begin position="78"/>
        <end position="87"/>
    </location>
</feature>
<organism evidence="2">
    <name type="scientific">Capitella teleta</name>
    <name type="common">Polychaete worm</name>
    <dbReference type="NCBI Taxonomy" id="283909"/>
    <lineage>
        <taxon>Eukaryota</taxon>
        <taxon>Metazoa</taxon>
        <taxon>Spiralia</taxon>
        <taxon>Lophotrochozoa</taxon>
        <taxon>Annelida</taxon>
        <taxon>Polychaeta</taxon>
        <taxon>Sedentaria</taxon>
        <taxon>Scolecida</taxon>
        <taxon>Capitellidae</taxon>
        <taxon>Capitella</taxon>
    </lineage>
</organism>
<accession>R7V5U5</accession>
<dbReference type="Proteomes" id="UP000014760">
    <property type="component" value="Unassembled WGS sequence"/>
</dbReference>
<protein>
    <submittedName>
        <fullName evidence="2 3">Uncharacterized protein</fullName>
    </submittedName>
</protein>
<proteinExistence type="predicted"/>
<evidence type="ECO:0000313" key="3">
    <source>
        <dbReference type="EnsemblMetazoa" id="CapteP195541"/>
    </source>
</evidence>
<reference evidence="2 4" key="2">
    <citation type="journal article" date="2013" name="Nature">
        <title>Insights into bilaterian evolution from three spiralian genomes.</title>
        <authorList>
            <person name="Simakov O."/>
            <person name="Marletaz F."/>
            <person name="Cho S.J."/>
            <person name="Edsinger-Gonzales E."/>
            <person name="Havlak P."/>
            <person name="Hellsten U."/>
            <person name="Kuo D.H."/>
            <person name="Larsson T."/>
            <person name="Lv J."/>
            <person name="Arendt D."/>
            <person name="Savage R."/>
            <person name="Osoegawa K."/>
            <person name="de Jong P."/>
            <person name="Grimwood J."/>
            <person name="Chapman J.A."/>
            <person name="Shapiro H."/>
            <person name="Aerts A."/>
            <person name="Otillar R.P."/>
            <person name="Terry A.Y."/>
            <person name="Boore J.L."/>
            <person name="Grigoriev I.V."/>
            <person name="Lindberg D.R."/>
            <person name="Seaver E.C."/>
            <person name="Weisblat D.A."/>
            <person name="Putnam N.H."/>
            <person name="Rokhsar D.S."/>
        </authorList>
    </citation>
    <scope>NUCLEOTIDE SEQUENCE</scope>
    <source>
        <strain evidence="2 4">I ESC-2004</strain>
    </source>
</reference>
<evidence type="ECO:0000313" key="4">
    <source>
        <dbReference type="Proteomes" id="UP000014760"/>
    </source>
</evidence>
<reference evidence="3" key="3">
    <citation type="submission" date="2015-06" db="UniProtKB">
        <authorList>
            <consortium name="EnsemblMetazoa"/>
        </authorList>
    </citation>
    <scope>IDENTIFICATION</scope>
</reference>
<dbReference type="EMBL" id="AMQN01005056">
    <property type="status" value="NOT_ANNOTATED_CDS"/>
    <property type="molecule type" value="Genomic_DNA"/>
</dbReference>
<gene>
    <name evidence="2" type="ORF">CAPTEDRAFT_195541</name>
</gene>
<dbReference type="EnsemblMetazoa" id="CapteT195541">
    <property type="protein sequence ID" value="CapteP195541"/>
    <property type="gene ID" value="CapteG195541"/>
</dbReference>
<keyword evidence="4" id="KW-1185">Reference proteome</keyword>
<sequence length="100" mass="11045">MSFEIDALLADLQSTTSCISSYQQEQQQQQQQTPRLPQTPCVQETIYQQVNHGNHSQPDYPSPVASVGSRDFDSRESTPPPLPPPPSQDVLDSLHADSPV</sequence>
<dbReference type="AlphaFoldDB" id="R7V5U5"/>
<dbReference type="HOGENOM" id="CLU_2313074_0_0_1"/>
<reference evidence="4" key="1">
    <citation type="submission" date="2012-12" db="EMBL/GenBank/DDBJ databases">
        <authorList>
            <person name="Hellsten U."/>
            <person name="Grimwood J."/>
            <person name="Chapman J.A."/>
            <person name="Shapiro H."/>
            <person name="Aerts A."/>
            <person name="Otillar R.P."/>
            <person name="Terry A.Y."/>
            <person name="Boore J.L."/>
            <person name="Simakov O."/>
            <person name="Marletaz F."/>
            <person name="Cho S.-J."/>
            <person name="Edsinger-Gonzales E."/>
            <person name="Havlak P."/>
            <person name="Kuo D.-H."/>
            <person name="Larsson T."/>
            <person name="Lv J."/>
            <person name="Arendt D."/>
            <person name="Savage R."/>
            <person name="Osoegawa K."/>
            <person name="de Jong P."/>
            <person name="Lindberg D.R."/>
            <person name="Seaver E.C."/>
            <person name="Weisblat D.A."/>
            <person name="Putnam N.H."/>
            <person name="Grigoriev I.V."/>
            <person name="Rokhsar D.S."/>
        </authorList>
    </citation>
    <scope>NUCLEOTIDE SEQUENCE</scope>
    <source>
        <strain evidence="4">I ESC-2004</strain>
    </source>
</reference>
<evidence type="ECO:0000313" key="2">
    <source>
        <dbReference type="EMBL" id="ELU13852.1"/>
    </source>
</evidence>
<name>R7V5U5_CAPTE</name>
<feature type="non-terminal residue" evidence="2">
    <location>
        <position position="100"/>
    </location>
</feature>
<feature type="region of interest" description="Disordered" evidence="1">
    <location>
        <begin position="51"/>
        <end position="100"/>
    </location>
</feature>
<evidence type="ECO:0000256" key="1">
    <source>
        <dbReference type="SAM" id="MobiDB-lite"/>
    </source>
</evidence>